<dbReference type="GO" id="GO:0015628">
    <property type="term" value="P:protein secretion by the type II secretion system"/>
    <property type="evidence" value="ECO:0007669"/>
    <property type="project" value="TreeGrafter"/>
</dbReference>
<dbReference type="InterPro" id="IPR018076">
    <property type="entry name" value="T2SS_GspF_dom"/>
</dbReference>
<feature type="transmembrane region" description="Helical" evidence="10">
    <location>
        <begin position="117"/>
        <end position="143"/>
    </location>
</feature>
<dbReference type="AlphaFoldDB" id="A0A235BU18"/>
<keyword evidence="3 9" id="KW-0813">Transport</keyword>
<comment type="similarity">
    <text evidence="2 9">Belongs to the GSP F family.</text>
</comment>
<feature type="transmembrane region" description="Helical" evidence="10">
    <location>
        <begin position="163"/>
        <end position="185"/>
    </location>
</feature>
<dbReference type="PRINTS" id="PR00812">
    <property type="entry name" value="BCTERIALGSPF"/>
</dbReference>
<keyword evidence="8 10" id="KW-0472">Membrane</keyword>
<evidence type="ECO:0000256" key="1">
    <source>
        <dbReference type="ARBA" id="ARBA00004429"/>
    </source>
</evidence>
<comment type="subcellular location">
    <subcellularLocation>
        <location evidence="1">Cell inner membrane</location>
        <topology evidence="1">Multi-pass membrane protein</topology>
    </subcellularLocation>
    <subcellularLocation>
        <location evidence="9">Cell membrane</location>
        <topology evidence="9">Multi-pass membrane protein</topology>
    </subcellularLocation>
</comment>
<keyword evidence="4" id="KW-1003">Cell membrane</keyword>
<sequence length="347" mass="37538">MFGRVSSKEVAVFTRQFGVMTKAGVPVVRCLRALSDQAENKTFQGVLKGIADDVESGLSLYDAFGKRRRVFGDLYVAMVRAGEEGGFLGQSLMNVADWLDKSGAIQRKIRGAMAYPIVIFIVAVGVLTFMLVMIIPTFAQMFAGMGAELPTLTRAILGLSSFIRSYILLIVVIIIALVFGMKYLMRNEKVRFAVDRLIMSLPIFGILVRKTAISRFATTMSSLLSSGVPVVDSLRITASTSGNKVVENVVLLSAERISAGESITGPLKDSGVFPPLVTQLIATGEESGQIPEMLQNISGFYDEEVDTAVGTLTSVMEPIMIVIMGGIVGVIIVSMYLPMFEIVGHVR</sequence>
<dbReference type="EMBL" id="NOZQ01000113">
    <property type="protein sequence ID" value="OYD15539.1"/>
    <property type="molecule type" value="Genomic_DNA"/>
</dbReference>
<evidence type="ECO:0000313" key="13">
    <source>
        <dbReference type="Proteomes" id="UP000215215"/>
    </source>
</evidence>
<dbReference type="InterPro" id="IPR001992">
    <property type="entry name" value="T2SS_GspF/T4SS_PilC_CS"/>
</dbReference>
<keyword evidence="7 10" id="KW-1133">Transmembrane helix</keyword>
<proteinExistence type="inferred from homology"/>
<comment type="caution">
    <text evidence="12">The sequence shown here is derived from an EMBL/GenBank/DDBJ whole genome shotgun (WGS) entry which is preliminary data.</text>
</comment>
<feature type="transmembrane region" description="Helical" evidence="10">
    <location>
        <begin position="197"/>
        <end position="217"/>
    </location>
</feature>
<dbReference type="Proteomes" id="UP000215215">
    <property type="component" value="Unassembled WGS sequence"/>
</dbReference>
<protein>
    <recommendedName>
        <fullName evidence="11">Type II secretion system protein GspF domain-containing protein</fullName>
    </recommendedName>
</protein>
<evidence type="ECO:0000256" key="4">
    <source>
        <dbReference type="ARBA" id="ARBA00022475"/>
    </source>
</evidence>
<dbReference type="InterPro" id="IPR003004">
    <property type="entry name" value="GspF/PilC"/>
</dbReference>
<dbReference type="Pfam" id="PF00482">
    <property type="entry name" value="T2SSF"/>
    <property type="match status" value="2"/>
</dbReference>
<dbReference type="Gene3D" id="1.20.81.30">
    <property type="entry name" value="Type II secretion system (T2SS), domain F"/>
    <property type="match status" value="2"/>
</dbReference>
<evidence type="ECO:0000256" key="8">
    <source>
        <dbReference type="ARBA" id="ARBA00023136"/>
    </source>
</evidence>
<name>A0A235BU18_UNCW3</name>
<dbReference type="PANTHER" id="PTHR30012:SF0">
    <property type="entry name" value="TYPE II SECRETION SYSTEM PROTEIN F-RELATED"/>
    <property type="match status" value="1"/>
</dbReference>
<organism evidence="12 13">
    <name type="scientific">candidate division WOR-3 bacterium JGI_Cruoil_03_44_89</name>
    <dbReference type="NCBI Taxonomy" id="1973748"/>
    <lineage>
        <taxon>Bacteria</taxon>
        <taxon>Bacteria division WOR-3</taxon>
    </lineage>
</organism>
<keyword evidence="6 9" id="KW-0812">Transmembrane</keyword>
<dbReference type="PANTHER" id="PTHR30012">
    <property type="entry name" value="GENERAL SECRETION PATHWAY PROTEIN"/>
    <property type="match status" value="1"/>
</dbReference>
<dbReference type="GO" id="GO:0005886">
    <property type="term" value="C:plasma membrane"/>
    <property type="evidence" value="ECO:0007669"/>
    <property type="project" value="UniProtKB-SubCell"/>
</dbReference>
<feature type="transmembrane region" description="Helical" evidence="10">
    <location>
        <begin position="319"/>
        <end position="337"/>
    </location>
</feature>
<dbReference type="FunFam" id="1.20.81.30:FF:000001">
    <property type="entry name" value="Type II secretion system protein F"/>
    <property type="match status" value="2"/>
</dbReference>
<feature type="domain" description="Type II secretion system protein GspF" evidence="11">
    <location>
        <begin position="13"/>
        <end position="136"/>
    </location>
</feature>
<evidence type="ECO:0000256" key="5">
    <source>
        <dbReference type="ARBA" id="ARBA00022519"/>
    </source>
</evidence>
<evidence type="ECO:0000256" key="3">
    <source>
        <dbReference type="ARBA" id="ARBA00022448"/>
    </source>
</evidence>
<evidence type="ECO:0000256" key="6">
    <source>
        <dbReference type="ARBA" id="ARBA00022692"/>
    </source>
</evidence>
<evidence type="ECO:0000256" key="2">
    <source>
        <dbReference type="ARBA" id="ARBA00005745"/>
    </source>
</evidence>
<accession>A0A235BU18</accession>
<keyword evidence="5" id="KW-0997">Cell inner membrane</keyword>
<evidence type="ECO:0000256" key="9">
    <source>
        <dbReference type="RuleBase" id="RU003923"/>
    </source>
</evidence>
<reference evidence="12 13" key="1">
    <citation type="submission" date="2017-07" db="EMBL/GenBank/DDBJ databases">
        <title>Recovery of genomes from metagenomes via a dereplication, aggregation, and scoring strategy.</title>
        <authorList>
            <person name="Sieber C.M."/>
            <person name="Probst A.J."/>
            <person name="Sharrar A."/>
            <person name="Thomas B.C."/>
            <person name="Hess M."/>
            <person name="Tringe S.G."/>
            <person name="Banfield J.F."/>
        </authorList>
    </citation>
    <scope>NUCLEOTIDE SEQUENCE [LARGE SCALE GENOMIC DNA]</scope>
    <source>
        <strain evidence="12">JGI_Cruoil_03_44_89</strain>
    </source>
</reference>
<dbReference type="InterPro" id="IPR042094">
    <property type="entry name" value="T2SS_GspF_sf"/>
</dbReference>
<evidence type="ECO:0000313" key="12">
    <source>
        <dbReference type="EMBL" id="OYD15539.1"/>
    </source>
</evidence>
<evidence type="ECO:0000256" key="10">
    <source>
        <dbReference type="SAM" id="Phobius"/>
    </source>
</evidence>
<dbReference type="PROSITE" id="PS00874">
    <property type="entry name" value="T2SP_F"/>
    <property type="match status" value="1"/>
</dbReference>
<gene>
    <name evidence="12" type="ORF">CH333_05515</name>
</gene>
<evidence type="ECO:0000259" key="11">
    <source>
        <dbReference type="Pfam" id="PF00482"/>
    </source>
</evidence>
<evidence type="ECO:0000256" key="7">
    <source>
        <dbReference type="ARBA" id="ARBA00022989"/>
    </source>
</evidence>
<feature type="domain" description="Type II secretion system protein GspF" evidence="11">
    <location>
        <begin position="216"/>
        <end position="338"/>
    </location>
</feature>